<dbReference type="Proteomes" id="UP000774000">
    <property type="component" value="Unassembled WGS sequence"/>
</dbReference>
<protein>
    <submittedName>
        <fullName evidence="6">Zinc transport system ATP-binding protein</fullName>
        <ecNumber evidence="6">3.6.3.-</ecNumber>
    </submittedName>
</protein>
<dbReference type="InterPro" id="IPR003439">
    <property type="entry name" value="ABC_transporter-like_ATP-bd"/>
</dbReference>
<evidence type="ECO:0000313" key="6">
    <source>
        <dbReference type="EMBL" id="MBM7556514.1"/>
    </source>
</evidence>
<dbReference type="GO" id="GO:0005524">
    <property type="term" value="F:ATP binding"/>
    <property type="evidence" value="ECO:0007669"/>
    <property type="project" value="UniProtKB-KW"/>
</dbReference>
<feature type="domain" description="ABC transporter" evidence="5">
    <location>
        <begin position="5"/>
        <end position="241"/>
    </location>
</feature>
<evidence type="ECO:0000256" key="4">
    <source>
        <dbReference type="ARBA" id="ARBA00022840"/>
    </source>
</evidence>
<dbReference type="PROSITE" id="PS00211">
    <property type="entry name" value="ABC_TRANSPORTER_1"/>
    <property type="match status" value="1"/>
</dbReference>
<comment type="caution">
    <text evidence="6">The sequence shown here is derived from an EMBL/GenBank/DDBJ whole genome shotgun (WGS) entry which is preliminary data.</text>
</comment>
<keyword evidence="7" id="KW-1185">Reference proteome</keyword>
<evidence type="ECO:0000256" key="2">
    <source>
        <dbReference type="ARBA" id="ARBA00022448"/>
    </source>
</evidence>
<proteinExistence type="inferred from homology"/>
<dbReference type="Gene3D" id="3.40.50.300">
    <property type="entry name" value="P-loop containing nucleotide triphosphate hydrolases"/>
    <property type="match status" value="1"/>
</dbReference>
<evidence type="ECO:0000259" key="5">
    <source>
        <dbReference type="PROSITE" id="PS50893"/>
    </source>
</evidence>
<dbReference type="EMBL" id="JAFBDQ010000005">
    <property type="protein sequence ID" value="MBM7556514.1"/>
    <property type="molecule type" value="Genomic_DNA"/>
</dbReference>
<evidence type="ECO:0000256" key="1">
    <source>
        <dbReference type="ARBA" id="ARBA00005417"/>
    </source>
</evidence>
<dbReference type="InterPro" id="IPR017871">
    <property type="entry name" value="ABC_transporter-like_CS"/>
</dbReference>
<sequence>MNKVVEVNNLFFSYEEELILQDIDLEIMEGDFIAFIGPNGSGKSTLIKLMLGLLKANKGEIKLLGRSIKKFNDWTKVGYIAQEVRGFNESFPATVKEIIASNMYNEMGFFKILNSDLEKKIDQTLELVGMLDYKNQQIGNLSGGQKQKIFIARTLVTNPDIIFLDEPLVGVDTESQQEFYKLLAELNNELDITIVMISHDVHVISDQANKVACFANDSIFVHQADGFCCDNYFDTLSDNQMWVERHQHQGGENAC</sequence>
<evidence type="ECO:0000256" key="3">
    <source>
        <dbReference type="ARBA" id="ARBA00022741"/>
    </source>
</evidence>
<dbReference type="InterPro" id="IPR050153">
    <property type="entry name" value="Metal_Ion_Import_ABC"/>
</dbReference>
<accession>A0A938XRP0</accession>
<dbReference type="Pfam" id="PF00005">
    <property type="entry name" value="ABC_tran"/>
    <property type="match status" value="1"/>
</dbReference>
<dbReference type="PANTHER" id="PTHR42734">
    <property type="entry name" value="METAL TRANSPORT SYSTEM ATP-BINDING PROTEIN TM_0124-RELATED"/>
    <property type="match status" value="1"/>
</dbReference>
<keyword evidence="3" id="KW-0547">Nucleotide-binding</keyword>
<keyword evidence="4 6" id="KW-0067">ATP-binding</keyword>
<dbReference type="InterPro" id="IPR003593">
    <property type="entry name" value="AAA+_ATPase"/>
</dbReference>
<dbReference type="SUPFAM" id="SSF52540">
    <property type="entry name" value="P-loop containing nucleoside triphosphate hydrolases"/>
    <property type="match status" value="1"/>
</dbReference>
<organism evidence="6 7">
    <name type="scientific">Halanaerobacter jeridensis</name>
    <dbReference type="NCBI Taxonomy" id="706427"/>
    <lineage>
        <taxon>Bacteria</taxon>
        <taxon>Bacillati</taxon>
        <taxon>Bacillota</taxon>
        <taxon>Clostridia</taxon>
        <taxon>Halanaerobiales</taxon>
        <taxon>Halobacteroidaceae</taxon>
        <taxon>Halanaerobacter</taxon>
    </lineage>
</organism>
<dbReference type="CDD" id="cd03235">
    <property type="entry name" value="ABC_Metallic_Cations"/>
    <property type="match status" value="1"/>
</dbReference>
<dbReference type="GO" id="GO:0016887">
    <property type="term" value="F:ATP hydrolysis activity"/>
    <property type="evidence" value="ECO:0007669"/>
    <property type="project" value="InterPro"/>
</dbReference>
<dbReference type="FunFam" id="3.40.50.300:FF:000134">
    <property type="entry name" value="Iron-enterobactin ABC transporter ATP-binding protein"/>
    <property type="match status" value="1"/>
</dbReference>
<dbReference type="EC" id="3.6.3.-" evidence="6"/>
<keyword evidence="6" id="KW-0378">Hydrolase</keyword>
<dbReference type="InterPro" id="IPR027417">
    <property type="entry name" value="P-loop_NTPase"/>
</dbReference>
<name>A0A938XRP0_9FIRM</name>
<dbReference type="PROSITE" id="PS50893">
    <property type="entry name" value="ABC_TRANSPORTER_2"/>
    <property type="match status" value="1"/>
</dbReference>
<dbReference type="RefSeq" id="WP_204701286.1">
    <property type="nucleotide sequence ID" value="NZ_JAFBDQ010000005.1"/>
</dbReference>
<evidence type="ECO:0000313" key="7">
    <source>
        <dbReference type="Proteomes" id="UP000774000"/>
    </source>
</evidence>
<reference evidence="6" key="1">
    <citation type="submission" date="2021-01" db="EMBL/GenBank/DDBJ databases">
        <title>Genomic Encyclopedia of Type Strains, Phase IV (KMG-IV): sequencing the most valuable type-strain genomes for metagenomic binning, comparative biology and taxonomic classification.</title>
        <authorList>
            <person name="Goeker M."/>
        </authorList>
    </citation>
    <scope>NUCLEOTIDE SEQUENCE</scope>
    <source>
        <strain evidence="6">DSM 23230</strain>
    </source>
</reference>
<keyword evidence="2" id="KW-0813">Transport</keyword>
<dbReference type="AlphaFoldDB" id="A0A938XRP0"/>
<dbReference type="PANTHER" id="PTHR42734:SF17">
    <property type="entry name" value="METAL TRANSPORT SYSTEM ATP-BINDING PROTEIN TM_0124-RELATED"/>
    <property type="match status" value="1"/>
</dbReference>
<comment type="similarity">
    <text evidence="1">Belongs to the ABC transporter superfamily.</text>
</comment>
<dbReference type="SMART" id="SM00382">
    <property type="entry name" value="AAA"/>
    <property type="match status" value="1"/>
</dbReference>
<gene>
    <name evidence="6" type="ORF">JOC47_001357</name>
</gene>